<dbReference type="InterPro" id="IPR027474">
    <property type="entry name" value="L-asparaginase_N"/>
</dbReference>
<dbReference type="PRINTS" id="PR00139">
    <property type="entry name" value="ASNGLNASE"/>
</dbReference>
<dbReference type="OrthoDB" id="9788068at2"/>
<accession>A0A061CDM1</accession>
<keyword evidence="3" id="KW-0378">Hydrolase</keyword>
<gene>
    <name evidence="9" type="ORF">DQL93_10015</name>
</gene>
<evidence type="ECO:0000256" key="3">
    <source>
        <dbReference type="ARBA" id="ARBA00022801"/>
    </source>
</evidence>
<dbReference type="SMART" id="SM00870">
    <property type="entry name" value="Asparaginase"/>
    <property type="match status" value="1"/>
</dbReference>
<dbReference type="AlphaFoldDB" id="A0A061CDM1"/>
<feature type="binding site" evidence="6">
    <location>
        <position position="59"/>
    </location>
    <ligand>
        <name>substrate</name>
    </ligand>
</feature>
<dbReference type="PIRSF" id="PIRSF001220">
    <property type="entry name" value="L-ASNase_gatD"/>
    <property type="match status" value="1"/>
</dbReference>
<name>A0A061CDM1_LACDL</name>
<dbReference type="PROSITE" id="PS00144">
    <property type="entry name" value="ASN_GLN_ASE_1"/>
    <property type="match status" value="1"/>
</dbReference>
<dbReference type="InterPro" id="IPR041725">
    <property type="entry name" value="L-asparaginase_I"/>
</dbReference>
<dbReference type="InterPro" id="IPR006034">
    <property type="entry name" value="Asparaginase/glutaminase-like"/>
</dbReference>
<dbReference type="InterPro" id="IPR037152">
    <property type="entry name" value="L-asparaginase_N_sf"/>
</dbReference>
<dbReference type="InterPro" id="IPR040919">
    <property type="entry name" value="Asparaginase_C"/>
</dbReference>
<protein>
    <recommendedName>
        <fullName evidence="2">asparaginase</fullName>
        <ecNumber evidence="2">3.5.1.1</ecNumber>
    </recommendedName>
</protein>
<evidence type="ECO:0000256" key="6">
    <source>
        <dbReference type="PIRSR" id="PIRSR001220-2"/>
    </source>
</evidence>
<reference evidence="9" key="1">
    <citation type="submission" date="2018-07" db="EMBL/GenBank/DDBJ databases">
        <authorList>
            <person name="Somerville V."/>
        </authorList>
    </citation>
    <scope>NUCLEOTIDE SEQUENCE</scope>
    <source>
        <strain evidence="9">NWC_2_2</strain>
    </source>
</reference>
<organism evidence="9">
    <name type="scientific">Lactobacillus delbrueckii subsp. lactis</name>
    <dbReference type="NCBI Taxonomy" id="29397"/>
    <lineage>
        <taxon>Bacteria</taxon>
        <taxon>Bacillati</taxon>
        <taxon>Bacillota</taxon>
        <taxon>Bacilli</taxon>
        <taxon>Lactobacillales</taxon>
        <taxon>Lactobacillaceae</taxon>
        <taxon>Lactobacillus</taxon>
    </lineage>
</organism>
<dbReference type="PANTHER" id="PTHR11707:SF28">
    <property type="entry name" value="60 KDA LYSOPHOSPHOLIPASE"/>
    <property type="match status" value="1"/>
</dbReference>
<dbReference type="EMBL" id="CP031023">
    <property type="protein sequence ID" value="AZA16771.1"/>
    <property type="molecule type" value="Genomic_DNA"/>
</dbReference>
<dbReference type="Gene3D" id="3.40.50.40">
    <property type="match status" value="1"/>
</dbReference>
<dbReference type="SUPFAM" id="SSF53774">
    <property type="entry name" value="Glutaminase/Asparaginase"/>
    <property type="match status" value="1"/>
</dbReference>
<dbReference type="InterPro" id="IPR036152">
    <property type="entry name" value="Asp/glu_Ase-like_sf"/>
</dbReference>
<dbReference type="PANTHER" id="PTHR11707">
    <property type="entry name" value="L-ASPARAGINASE"/>
    <property type="match status" value="1"/>
</dbReference>
<dbReference type="PIRSF" id="PIRSF500176">
    <property type="entry name" value="L_ASNase"/>
    <property type="match status" value="1"/>
</dbReference>
<dbReference type="PROSITE" id="PS00917">
    <property type="entry name" value="ASN_GLN_ASE_2"/>
    <property type="match status" value="1"/>
</dbReference>
<dbReference type="Pfam" id="PF17763">
    <property type="entry name" value="Asparaginase_C"/>
    <property type="match status" value="1"/>
</dbReference>
<evidence type="ECO:0000256" key="2">
    <source>
        <dbReference type="ARBA" id="ARBA00012920"/>
    </source>
</evidence>
<feature type="binding site" evidence="6">
    <location>
        <begin position="90"/>
        <end position="91"/>
    </location>
    <ligand>
        <name>substrate</name>
    </ligand>
</feature>
<evidence type="ECO:0000259" key="8">
    <source>
        <dbReference type="Pfam" id="PF17763"/>
    </source>
</evidence>
<dbReference type="GO" id="GO:0004067">
    <property type="term" value="F:asparaginase activity"/>
    <property type="evidence" value="ECO:0007669"/>
    <property type="project" value="UniProtKB-UniRule"/>
</dbReference>
<comment type="catalytic activity">
    <reaction evidence="4">
        <text>L-asparagine + H2O = L-aspartate + NH4(+)</text>
        <dbReference type="Rhea" id="RHEA:21016"/>
        <dbReference type="ChEBI" id="CHEBI:15377"/>
        <dbReference type="ChEBI" id="CHEBI:28938"/>
        <dbReference type="ChEBI" id="CHEBI:29991"/>
        <dbReference type="ChEBI" id="CHEBI:58048"/>
        <dbReference type="EC" id="3.5.1.1"/>
    </reaction>
</comment>
<feature type="domain" description="Asparaginase/glutaminase C-terminal" evidence="8">
    <location>
        <begin position="212"/>
        <end position="328"/>
    </location>
</feature>
<feature type="active site" description="O-isoaspartyl threonine intermediate" evidence="5">
    <location>
        <position position="19"/>
    </location>
</feature>
<dbReference type="PROSITE" id="PS51732">
    <property type="entry name" value="ASN_GLN_ASE_3"/>
    <property type="match status" value="1"/>
</dbReference>
<comment type="similarity">
    <text evidence="1">Belongs to the asparaginase 1 family.</text>
</comment>
<proteinExistence type="inferred from homology"/>
<dbReference type="InterPro" id="IPR027473">
    <property type="entry name" value="L-asparaginase_C"/>
</dbReference>
<dbReference type="InterPro" id="IPR006033">
    <property type="entry name" value="AsnA_fam"/>
</dbReference>
<dbReference type="InterPro" id="IPR027475">
    <property type="entry name" value="Asparaginase/glutaminase_AS2"/>
</dbReference>
<evidence type="ECO:0000256" key="5">
    <source>
        <dbReference type="PIRSR" id="PIRSR001220-1"/>
    </source>
</evidence>
<dbReference type="CDD" id="cd08963">
    <property type="entry name" value="L-asparaginase_I"/>
    <property type="match status" value="1"/>
</dbReference>
<evidence type="ECO:0000256" key="1">
    <source>
        <dbReference type="ARBA" id="ARBA00010518"/>
    </source>
</evidence>
<evidence type="ECO:0000256" key="4">
    <source>
        <dbReference type="ARBA" id="ARBA00049366"/>
    </source>
</evidence>
<dbReference type="GO" id="GO:0006520">
    <property type="term" value="P:amino acid metabolic process"/>
    <property type="evidence" value="ECO:0007669"/>
    <property type="project" value="InterPro"/>
</dbReference>
<dbReference type="Pfam" id="PF00710">
    <property type="entry name" value="Asparaginase"/>
    <property type="match status" value="1"/>
</dbReference>
<dbReference type="Gene3D" id="3.40.50.1170">
    <property type="entry name" value="L-asparaginase, N-terminal domain"/>
    <property type="match status" value="1"/>
</dbReference>
<sequence length="340" mass="36796">MRGKKMTNKKILLLSTGGTIASVASEEGLIPGKSGAELLHTLGGLPYEVEVKDILSLDSSNIQPEEWAFIAEQIYKLRRGFDGIVVSHGTDTMAYTASMLTFMLQGIDLPVVLTGSQAPMQAILSDAPDNLRVAFAAAATCKPGIYIAFNRQIMRGCRCVKIRTTGFDAFKSINVDPVAMVTSDGIDIKHKDFEYVPSEHAICTLNTKVETQVAMIKLFPGFDPAVLSAMVDSGVRGIVIEAYGLGGMNYMRRNMVKAIGEIIKRGVPVVACSQCLYERTDLTKYEVGRAAMLEGAISGRDMTSESAVTKLMWALGQGMGLEDVRAFFNKDIAGEVTITD</sequence>
<dbReference type="EC" id="3.5.1.1" evidence="2"/>
<dbReference type="NCBIfam" id="TIGR00519">
    <property type="entry name" value="asnASE_I"/>
    <property type="match status" value="1"/>
</dbReference>
<feature type="domain" description="L-asparaginase N-terminal" evidence="7">
    <location>
        <begin position="10"/>
        <end position="191"/>
    </location>
</feature>
<dbReference type="SFLD" id="SFLDS00057">
    <property type="entry name" value="Glutaminase/Asparaginase"/>
    <property type="match status" value="1"/>
</dbReference>
<evidence type="ECO:0000313" key="9">
    <source>
        <dbReference type="EMBL" id="AZA16771.1"/>
    </source>
</evidence>
<evidence type="ECO:0000259" key="7">
    <source>
        <dbReference type="Pfam" id="PF00710"/>
    </source>
</evidence>
<dbReference type="InterPro" id="IPR020827">
    <property type="entry name" value="Asparaginase/glutaminase_AS1"/>
</dbReference>